<keyword evidence="2" id="KW-0472">Membrane</keyword>
<feature type="compositionally biased region" description="Basic and acidic residues" evidence="1">
    <location>
        <begin position="423"/>
        <end position="437"/>
    </location>
</feature>
<evidence type="ECO:0000313" key="4">
    <source>
        <dbReference type="Proteomes" id="UP001215151"/>
    </source>
</evidence>
<evidence type="ECO:0000256" key="1">
    <source>
        <dbReference type="SAM" id="MobiDB-lite"/>
    </source>
</evidence>
<sequence length="505" mass="53288">MLRSKIMRDGGDLLPFASFLTRTQLFVSSPAEGATSTPTAVSTSTPRPSIPPASTTQAPFFNFISTPDVPKCSLSTVGWSYGGGDTTIALRLVSSGNGLEFPLVSNLDVTAQSFNWYTNYTSGTYAMTATGPDINVKSLPFQIGEPGSDPTCMLPGSASVSPRIASTSRPIDTSSPPSSSEQGSTITFHATESSSTSQASAPPDIPSSAQTRPREPSEPVTTTTAYTSTNAQSTQNTQGTQSGQSSAGASGVSSTAGAEQGHTSPIASIVVGSVAAVIVIVLTCICLSTALRRRARNASFSRPSTRRRSANWIGLSFDDDDGSPDTSGSSPVDEKSLEGSIRKPPVALARLEPNRRKPSTLSFTPIPVTTPTSPLAVQLDPVTPTKTVMDGRTADSPTDRRNSYRTRKPVPRLLPTEDEADELSARELESSKEDRHSPTSAVPSSATSRMYRGRDSGYSVRSRSPIDKENARASSIIDPQLFGVYTKPMQEVVPEVPPLPSFGSL</sequence>
<evidence type="ECO:0000313" key="3">
    <source>
        <dbReference type="EMBL" id="KAJ8482970.1"/>
    </source>
</evidence>
<evidence type="ECO:0000256" key="2">
    <source>
        <dbReference type="SAM" id="Phobius"/>
    </source>
</evidence>
<dbReference type="AlphaFoldDB" id="A0AAD7TVU3"/>
<proteinExistence type="predicted"/>
<dbReference type="EMBL" id="JAPEVG010000103">
    <property type="protein sequence ID" value="KAJ8482970.1"/>
    <property type="molecule type" value="Genomic_DNA"/>
</dbReference>
<feature type="compositionally biased region" description="Low complexity" evidence="1">
    <location>
        <begin position="35"/>
        <end position="47"/>
    </location>
</feature>
<feature type="transmembrane region" description="Helical" evidence="2">
    <location>
        <begin position="269"/>
        <end position="291"/>
    </location>
</feature>
<accession>A0AAD7TVU3</accession>
<feature type="region of interest" description="Disordered" evidence="1">
    <location>
        <begin position="147"/>
        <end position="261"/>
    </location>
</feature>
<comment type="caution">
    <text evidence="3">The sequence shown here is derived from an EMBL/GenBank/DDBJ whole genome shotgun (WGS) entry which is preliminary data.</text>
</comment>
<organism evidence="3 4">
    <name type="scientific">Trametes cubensis</name>
    <dbReference type="NCBI Taxonomy" id="1111947"/>
    <lineage>
        <taxon>Eukaryota</taxon>
        <taxon>Fungi</taxon>
        <taxon>Dikarya</taxon>
        <taxon>Basidiomycota</taxon>
        <taxon>Agaricomycotina</taxon>
        <taxon>Agaricomycetes</taxon>
        <taxon>Polyporales</taxon>
        <taxon>Polyporaceae</taxon>
        <taxon>Trametes</taxon>
    </lineage>
</organism>
<protein>
    <submittedName>
        <fullName evidence="3">Uncharacterized protein</fullName>
    </submittedName>
</protein>
<feature type="compositionally biased region" description="Polar residues" evidence="1">
    <location>
        <begin position="359"/>
        <end position="375"/>
    </location>
</feature>
<feature type="compositionally biased region" description="Basic and acidic residues" evidence="1">
    <location>
        <begin position="332"/>
        <end position="341"/>
    </location>
</feature>
<keyword evidence="2" id="KW-0812">Transmembrane</keyword>
<name>A0AAD7TVU3_9APHY</name>
<keyword evidence="4" id="KW-1185">Reference proteome</keyword>
<keyword evidence="2" id="KW-1133">Transmembrane helix</keyword>
<feature type="compositionally biased region" description="Low complexity" evidence="1">
    <location>
        <begin position="166"/>
        <end position="201"/>
    </location>
</feature>
<feature type="region of interest" description="Disordered" evidence="1">
    <location>
        <begin position="30"/>
        <end position="52"/>
    </location>
</feature>
<feature type="compositionally biased region" description="Low complexity" evidence="1">
    <location>
        <begin position="438"/>
        <end position="448"/>
    </location>
</feature>
<feature type="region of interest" description="Disordered" evidence="1">
    <location>
        <begin position="312"/>
        <end position="472"/>
    </location>
</feature>
<gene>
    <name evidence="3" type="ORF">ONZ51_g5025</name>
</gene>
<feature type="compositionally biased region" description="Low complexity" evidence="1">
    <location>
        <begin position="221"/>
        <end position="261"/>
    </location>
</feature>
<reference evidence="3" key="1">
    <citation type="submission" date="2022-11" db="EMBL/GenBank/DDBJ databases">
        <title>Genome Sequence of Cubamyces cubensis.</title>
        <authorList>
            <person name="Buettner E."/>
        </authorList>
    </citation>
    <scope>NUCLEOTIDE SEQUENCE</scope>
    <source>
        <strain evidence="3">MPL-01</strain>
    </source>
</reference>
<dbReference type="Proteomes" id="UP001215151">
    <property type="component" value="Unassembled WGS sequence"/>
</dbReference>